<proteinExistence type="predicted"/>
<dbReference type="Proteomes" id="UP001292094">
    <property type="component" value="Unassembled WGS sequence"/>
</dbReference>
<evidence type="ECO:0000313" key="1">
    <source>
        <dbReference type="EMBL" id="KAK4289057.1"/>
    </source>
</evidence>
<dbReference type="AlphaFoldDB" id="A0AAE1NHC1"/>
<sequence length="77" mass="8448">MGKSGVMCGSGKEWRNDVKIRQRWPGYGFWGHQISEGEALIPGAIVAEITVGGGGQHQPLVPRPLRQKGIHYAVQHM</sequence>
<protein>
    <submittedName>
        <fullName evidence="1">Uncharacterized protein</fullName>
    </submittedName>
</protein>
<evidence type="ECO:0000313" key="2">
    <source>
        <dbReference type="Proteomes" id="UP001292094"/>
    </source>
</evidence>
<keyword evidence="2" id="KW-1185">Reference proteome</keyword>
<organism evidence="1 2">
    <name type="scientific">Petrolisthes manimaculis</name>
    <dbReference type="NCBI Taxonomy" id="1843537"/>
    <lineage>
        <taxon>Eukaryota</taxon>
        <taxon>Metazoa</taxon>
        <taxon>Ecdysozoa</taxon>
        <taxon>Arthropoda</taxon>
        <taxon>Crustacea</taxon>
        <taxon>Multicrustacea</taxon>
        <taxon>Malacostraca</taxon>
        <taxon>Eumalacostraca</taxon>
        <taxon>Eucarida</taxon>
        <taxon>Decapoda</taxon>
        <taxon>Pleocyemata</taxon>
        <taxon>Anomura</taxon>
        <taxon>Galatheoidea</taxon>
        <taxon>Porcellanidae</taxon>
        <taxon>Petrolisthes</taxon>
    </lineage>
</organism>
<accession>A0AAE1NHC1</accession>
<reference evidence="1" key="1">
    <citation type="submission" date="2023-11" db="EMBL/GenBank/DDBJ databases">
        <title>Genome assemblies of two species of porcelain crab, Petrolisthes cinctipes and Petrolisthes manimaculis (Anomura: Porcellanidae).</title>
        <authorList>
            <person name="Angst P."/>
        </authorList>
    </citation>
    <scope>NUCLEOTIDE SEQUENCE</scope>
    <source>
        <strain evidence="1">PB745_02</strain>
        <tissue evidence="1">Gill</tissue>
    </source>
</reference>
<dbReference type="EMBL" id="JAWZYT010006005">
    <property type="protein sequence ID" value="KAK4289057.1"/>
    <property type="molecule type" value="Genomic_DNA"/>
</dbReference>
<gene>
    <name evidence="1" type="ORF">Pmani_037956</name>
</gene>
<name>A0AAE1NHC1_9EUCA</name>
<comment type="caution">
    <text evidence="1">The sequence shown here is derived from an EMBL/GenBank/DDBJ whole genome shotgun (WGS) entry which is preliminary data.</text>
</comment>